<accession>A0ABS7G1R5</accession>
<dbReference type="RefSeq" id="WP_220169885.1">
    <property type="nucleotide sequence ID" value="NZ_JAIBOA010000025.1"/>
</dbReference>
<name>A0ABS7G1R5_9ACTN</name>
<feature type="transmembrane region" description="Helical" evidence="1">
    <location>
        <begin position="39"/>
        <end position="56"/>
    </location>
</feature>
<evidence type="ECO:0000256" key="1">
    <source>
        <dbReference type="SAM" id="Phobius"/>
    </source>
</evidence>
<reference evidence="2 3" key="1">
    <citation type="submission" date="2021-07" db="EMBL/GenBank/DDBJ databases">
        <title>Actinomadura sp. PM05-2 isolated from lichen.</title>
        <authorList>
            <person name="Somphong A."/>
            <person name="Phongsopitanun W."/>
            <person name="Tanasupawat S."/>
            <person name="Peongsungnone V."/>
        </authorList>
    </citation>
    <scope>NUCLEOTIDE SEQUENCE [LARGE SCALE GENOMIC DNA]</scope>
    <source>
        <strain evidence="2 3">PM05-2</strain>
    </source>
</reference>
<feature type="transmembrane region" description="Helical" evidence="1">
    <location>
        <begin position="145"/>
        <end position="165"/>
    </location>
</feature>
<evidence type="ECO:0000313" key="2">
    <source>
        <dbReference type="EMBL" id="MBW8486649.1"/>
    </source>
</evidence>
<proteinExistence type="predicted"/>
<keyword evidence="1" id="KW-1133">Transmembrane helix</keyword>
<organism evidence="2 3">
    <name type="scientific">Actinomadura parmotrematis</name>
    <dbReference type="NCBI Taxonomy" id="2864039"/>
    <lineage>
        <taxon>Bacteria</taxon>
        <taxon>Bacillati</taxon>
        <taxon>Actinomycetota</taxon>
        <taxon>Actinomycetes</taxon>
        <taxon>Streptosporangiales</taxon>
        <taxon>Thermomonosporaceae</taxon>
        <taxon>Actinomadura</taxon>
    </lineage>
</organism>
<evidence type="ECO:0008006" key="4">
    <source>
        <dbReference type="Google" id="ProtNLM"/>
    </source>
</evidence>
<keyword evidence="1" id="KW-0812">Transmembrane</keyword>
<evidence type="ECO:0000313" key="3">
    <source>
        <dbReference type="Proteomes" id="UP000774570"/>
    </source>
</evidence>
<dbReference type="EMBL" id="JAIBOA010000025">
    <property type="protein sequence ID" value="MBW8486649.1"/>
    <property type="molecule type" value="Genomic_DNA"/>
</dbReference>
<keyword evidence="3" id="KW-1185">Reference proteome</keyword>
<comment type="caution">
    <text evidence="2">The sequence shown here is derived from an EMBL/GenBank/DDBJ whole genome shotgun (WGS) entry which is preliminary data.</text>
</comment>
<dbReference type="Proteomes" id="UP000774570">
    <property type="component" value="Unassembled WGS sequence"/>
</dbReference>
<sequence>MTAAVTPVPLGMPVATYACVVALVLFAAWDGLRSLGPRAGWIGPLGTAVAFGGVFLDRLWVSLLGLAASAAALWLGRLARATGLDPVDLLRRGAAEPAEPARPNGVPERFEAAGPRPWPARTVPAAAVLLCGAAGLALWRPSTAVAAVWSAVVLLLAASSLLRAAGSRRLVSMDRLGVTVHRPGGLRLHWSDLSEARLTGEGEERTLRFVAHDNWRIVQETRGLAHLSTARGLRLHEAPLWVAQGELDVPLDDVLAAVERLSSLPVHR</sequence>
<feature type="transmembrane region" description="Helical" evidence="1">
    <location>
        <begin position="62"/>
        <end position="79"/>
    </location>
</feature>
<gene>
    <name evidence="2" type="ORF">K1Y72_30075</name>
</gene>
<feature type="transmembrane region" description="Helical" evidence="1">
    <location>
        <begin position="14"/>
        <end position="32"/>
    </location>
</feature>
<keyword evidence="1" id="KW-0472">Membrane</keyword>
<protein>
    <recommendedName>
        <fullName evidence="4">PH domain-containing protein</fullName>
    </recommendedName>
</protein>